<evidence type="ECO:0000256" key="10">
    <source>
        <dbReference type="ARBA" id="ARBA00023279"/>
    </source>
</evidence>
<evidence type="ECO:0000256" key="11">
    <source>
        <dbReference type="SAM" id="MobiDB-lite"/>
    </source>
</evidence>
<feature type="domain" description="Generative cell specific-1/HAP2" evidence="14">
    <location>
        <begin position="660"/>
        <end position="1023"/>
    </location>
</feature>
<reference evidence="15 16" key="1">
    <citation type="journal article" date="2017" name="Gigascience">
        <title>Genome sequence of the small brown planthopper, Laodelphax striatellus.</title>
        <authorList>
            <person name="Zhu J."/>
            <person name="Jiang F."/>
            <person name="Wang X."/>
            <person name="Yang P."/>
            <person name="Bao Y."/>
            <person name="Zhao W."/>
            <person name="Wang W."/>
            <person name="Lu H."/>
            <person name="Wang Q."/>
            <person name="Cui N."/>
            <person name="Li J."/>
            <person name="Chen X."/>
            <person name="Luo L."/>
            <person name="Yu J."/>
            <person name="Kang L."/>
            <person name="Cui F."/>
        </authorList>
    </citation>
    <scope>NUCLEOTIDE SEQUENCE [LARGE SCALE GENOMIC DNA]</scope>
    <source>
        <strain evidence="15">Lst14</strain>
    </source>
</reference>
<accession>A0A482XNM7</accession>
<feature type="compositionally biased region" description="Acidic residues" evidence="11">
    <location>
        <begin position="1235"/>
        <end position="1252"/>
    </location>
</feature>
<proteinExistence type="inferred from homology"/>
<feature type="compositionally biased region" description="Polar residues" evidence="11">
    <location>
        <begin position="633"/>
        <end position="644"/>
    </location>
</feature>
<evidence type="ECO:0000256" key="8">
    <source>
        <dbReference type="ARBA" id="ARBA00023136"/>
    </source>
</evidence>
<feature type="compositionally biased region" description="Basic and acidic residues" evidence="11">
    <location>
        <begin position="610"/>
        <end position="626"/>
    </location>
</feature>
<feature type="domain" description="Generative cell specific-1/HAP2" evidence="14">
    <location>
        <begin position="89"/>
        <end position="207"/>
    </location>
</feature>
<name>A0A482XNM7_LAOST</name>
<feature type="region of interest" description="Disordered" evidence="11">
    <location>
        <begin position="1123"/>
        <end position="1146"/>
    </location>
</feature>
<dbReference type="GO" id="GO:0005886">
    <property type="term" value="C:plasma membrane"/>
    <property type="evidence" value="ECO:0007669"/>
    <property type="project" value="UniProtKB-SubCell"/>
</dbReference>
<dbReference type="InterPro" id="IPR018928">
    <property type="entry name" value="HAP2/GCS1_dom"/>
</dbReference>
<keyword evidence="16" id="KW-1185">Reference proteome</keyword>
<keyword evidence="5 13" id="KW-0732">Signal</keyword>
<dbReference type="Pfam" id="PF10699">
    <property type="entry name" value="HAP2-GCS1"/>
    <property type="match status" value="2"/>
</dbReference>
<evidence type="ECO:0000256" key="7">
    <source>
        <dbReference type="ARBA" id="ARBA00023121"/>
    </source>
</evidence>
<comment type="subcellular location">
    <subcellularLocation>
        <location evidence="1">Cell membrane</location>
        <topology evidence="1">Single-pass type I membrane protein</topology>
    </subcellularLocation>
</comment>
<keyword evidence="4 12" id="KW-0812">Transmembrane</keyword>
<dbReference type="PANTHER" id="PTHR31764">
    <property type="entry name" value="PROTEIN HAPLESS 2"/>
    <property type="match status" value="1"/>
</dbReference>
<comment type="similarity">
    <text evidence="2">Belongs to the HAP2/GCS1 family.</text>
</comment>
<keyword evidence="8 12" id="KW-0472">Membrane</keyword>
<evidence type="ECO:0000256" key="6">
    <source>
        <dbReference type="ARBA" id="ARBA00022989"/>
    </source>
</evidence>
<evidence type="ECO:0000259" key="14">
    <source>
        <dbReference type="Pfam" id="PF10699"/>
    </source>
</evidence>
<dbReference type="InterPro" id="IPR040326">
    <property type="entry name" value="HAP2/GCS1"/>
</dbReference>
<dbReference type="InParanoid" id="A0A482XNM7"/>
<keyword evidence="3" id="KW-1003">Cell membrane</keyword>
<feature type="transmembrane region" description="Helical" evidence="12">
    <location>
        <begin position="1151"/>
        <end position="1174"/>
    </location>
</feature>
<evidence type="ECO:0000256" key="1">
    <source>
        <dbReference type="ARBA" id="ARBA00004251"/>
    </source>
</evidence>
<evidence type="ECO:0000313" key="16">
    <source>
        <dbReference type="Proteomes" id="UP000291343"/>
    </source>
</evidence>
<evidence type="ECO:0000313" key="15">
    <source>
        <dbReference type="EMBL" id="RZF47472.1"/>
    </source>
</evidence>
<dbReference type="OrthoDB" id="6630188at2759"/>
<feature type="compositionally biased region" description="Acidic residues" evidence="11">
    <location>
        <begin position="1311"/>
        <end position="1323"/>
    </location>
</feature>
<comment type="caution">
    <text evidence="15">The sequence shown here is derived from an EMBL/GenBank/DDBJ whole genome shotgun (WGS) entry which is preliminary data.</text>
</comment>
<gene>
    <name evidence="15" type="ORF">LSTR_LSTR007399</name>
</gene>
<keyword evidence="7" id="KW-0446">Lipid-binding</keyword>
<feature type="signal peptide" evidence="13">
    <location>
        <begin position="1"/>
        <end position="23"/>
    </location>
</feature>
<feature type="region of interest" description="Disordered" evidence="11">
    <location>
        <begin position="1194"/>
        <end position="1268"/>
    </location>
</feature>
<keyword evidence="10" id="KW-0278">Fertilization</keyword>
<feature type="transmembrane region" description="Helical" evidence="12">
    <location>
        <begin position="1081"/>
        <end position="1099"/>
    </location>
</feature>
<evidence type="ECO:0000256" key="9">
    <source>
        <dbReference type="ARBA" id="ARBA00023157"/>
    </source>
</evidence>
<feature type="region of interest" description="Disordered" evidence="11">
    <location>
        <begin position="1300"/>
        <end position="1323"/>
    </location>
</feature>
<dbReference type="EMBL" id="QKKF02004189">
    <property type="protein sequence ID" value="RZF47472.1"/>
    <property type="molecule type" value="Genomic_DNA"/>
</dbReference>
<evidence type="ECO:0000256" key="4">
    <source>
        <dbReference type="ARBA" id="ARBA00022692"/>
    </source>
</evidence>
<keyword evidence="9" id="KW-1015">Disulfide bond</keyword>
<dbReference type="GO" id="GO:0008289">
    <property type="term" value="F:lipid binding"/>
    <property type="evidence" value="ECO:0007669"/>
    <property type="project" value="UniProtKB-KW"/>
</dbReference>
<dbReference type="GO" id="GO:0007338">
    <property type="term" value="P:single fertilization"/>
    <property type="evidence" value="ECO:0007669"/>
    <property type="project" value="UniProtKB-KW"/>
</dbReference>
<evidence type="ECO:0000256" key="13">
    <source>
        <dbReference type="SAM" id="SignalP"/>
    </source>
</evidence>
<evidence type="ECO:0000256" key="3">
    <source>
        <dbReference type="ARBA" id="ARBA00022475"/>
    </source>
</evidence>
<keyword evidence="6 12" id="KW-1133">Transmembrane helix</keyword>
<feature type="chain" id="PRO_5019823407" description="Generative cell specific-1/HAP2 domain-containing protein" evidence="13">
    <location>
        <begin position="24"/>
        <end position="1437"/>
    </location>
</feature>
<feature type="region of interest" description="Disordered" evidence="11">
    <location>
        <begin position="275"/>
        <end position="294"/>
    </location>
</feature>
<feature type="compositionally biased region" description="Polar residues" evidence="11">
    <location>
        <begin position="659"/>
        <end position="670"/>
    </location>
</feature>
<feature type="region of interest" description="Disordered" evidence="11">
    <location>
        <begin position="602"/>
        <end position="678"/>
    </location>
</feature>
<sequence length="1437" mass="162938">MIKYPSLFILITSSSLLFQLIQSLTNEEVKSSRRDVQGRIEIRAIMVNCHPEVISKTPRKNCNDEEGSDVVEFRGFGKDEITMHSIVKDCKRKLVITMRLKNDKKTVTEEQFVVVDHVYDPVFKKRSRLLNPFVFKIKQNQVLQLYGLQFQNIVNAEVTEEVINKNQDNFTGCDVTSSHPTCGFSLSQNREVIPYSEGFCCSCDAYVNSQRQPLAGFTTSRSLHRIGPSPIHVKTHNLPRHNRDTFDYHNSDTKLISNQKIVDVSKEMQLIGTENGKTSYESNSPVSNDDTSIPFQESEDDLQQVYGSHMNSDVNYPKRTENKYDLISSEGEVQNNKNSETQNSFIYPFDKSIAKERRSIEGVFSNNNKDATENTCNTYEKSFDQEMENVHDNYDFFNQNQVVGLSEGEVNLESDMNPNLPSYLVLNTDSLENRKMFSKRLVSQNLQSTAKINKEYPSKFIEENMVSIADEEDIKPLSNNEKLVEKDKKPLGPNSILNSHDELKPVIVSKLDGKISNPFRNTDINNVNVVPILEHAHPMEPAIGFKKEDKKKLLSMNPWNIHMTDCPETKNRRSSTPRNSYLQYLKFREDWGGGDVERLKDVSTSNRQTVKLEDIKTSEESNLDKVRQRKRNTSGSADTKNGESTGEIEKRRKRLNVKRQASPNGNQIRGGQSCIDRSTPPGVDPITYHESAHCLRYSDLWYTVYHLRRPFVEHSLRLKLYEKYDYHDKNTHWDEITAGRQTILGTFNSVVQDEKPTFSFSYMPSSEQEMGPFQLDTEKSTLLVPQPVSEQLQDKYPQAGAGPSEYLLLKSDQISLDGDECDKAGVGFSAFAKQSDRCSHVRGSCLRNQPLHLWKHDRDALENGKEGKYFLKNFACISTNPFIVNRSNSDEFLAIEYHNPYSATIEIEVKSDFNGVIRPGIGAQIPEVYVDATCDSNTKIVVTVANMGLASARFFPRLANCPGGLPEVWLTSRSPAVMIAPQHQHRFHLSLFGVLPIGRFHCSIDVLNDNHDIVATRRIRIQRYDRCFCLFHCLCACIASSKGLSCDQMSIEHYHAAGFLGSLPVPIVVYETSTLEKNFNLGIYLLIAFLIIPLLLGLLKALSCLCCCTWLSSAGISAIIDTGKGKGKPPQSKEEDGESGQPPEESQEPNLCITFLLNIFIFFFVVYLAIAKLLNILCSILCCCALFNGAEESEKRKGSTTESPDDDDDERHVSFDEGGEGVNKFNVGDDGDKNEGEEDDDDEDEDDGDDEPERLKIVGGDDLDDDDESQTDLLEYFNKPDALEGDQVKKIMKKFKQYYKSNPPDRKDRTGEEEENDDEVEDGLSEYETKVAESFIDLLLESEEVYRHFSEPVGDIIMPEGFEYCIRGFLVKSDTGYFFIPPSPLLQYWTHDKQLMEPPQPLAFADFEKAYDSAVDVLISYDLDLMPNGPAVNVYHL</sequence>
<organism evidence="15 16">
    <name type="scientific">Laodelphax striatellus</name>
    <name type="common">Small brown planthopper</name>
    <name type="synonym">Delphax striatella</name>
    <dbReference type="NCBI Taxonomy" id="195883"/>
    <lineage>
        <taxon>Eukaryota</taxon>
        <taxon>Metazoa</taxon>
        <taxon>Ecdysozoa</taxon>
        <taxon>Arthropoda</taxon>
        <taxon>Hexapoda</taxon>
        <taxon>Insecta</taxon>
        <taxon>Pterygota</taxon>
        <taxon>Neoptera</taxon>
        <taxon>Paraneoptera</taxon>
        <taxon>Hemiptera</taxon>
        <taxon>Auchenorrhyncha</taxon>
        <taxon>Fulgoroidea</taxon>
        <taxon>Delphacidae</taxon>
        <taxon>Criomorphinae</taxon>
        <taxon>Laodelphax</taxon>
    </lineage>
</organism>
<evidence type="ECO:0000256" key="2">
    <source>
        <dbReference type="ARBA" id="ARBA00010929"/>
    </source>
</evidence>
<evidence type="ECO:0000256" key="5">
    <source>
        <dbReference type="ARBA" id="ARBA00022729"/>
    </source>
</evidence>
<dbReference type="STRING" id="195883.A0A482XNM7"/>
<dbReference type="PANTHER" id="PTHR31764:SF0">
    <property type="entry name" value="GENERATIVE CELL SPECIFIC-1_HAP2 DOMAIN-CONTAINING PROTEIN"/>
    <property type="match status" value="1"/>
</dbReference>
<dbReference type="Proteomes" id="UP000291343">
    <property type="component" value="Unassembled WGS sequence"/>
</dbReference>
<protein>
    <recommendedName>
        <fullName evidence="14">Generative cell specific-1/HAP2 domain-containing protein</fullName>
    </recommendedName>
</protein>
<evidence type="ECO:0000256" key="12">
    <source>
        <dbReference type="SAM" id="Phobius"/>
    </source>
</evidence>